<dbReference type="InterPro" id="IPR051682">
    <property type="entry name" value="Mito_Persulfide_Diox"/>
</dbReference>
<organism evidence="3 4">
    <name type="scientific">Pseudonocardia acidicola</name>
    <dbReference type="NCBI Taxonomy" id="2724939"/>
    <lineage>
        <taxon>Bacteria</taxon>
        <taxon>Bacillati</taxon>
        <taxon>Actinomycetota</taxon>
        <taxon>Actinomycetes</taxon>
        <taxon>Pseudonocardiales</taxon>
        <taxon>Pseudonocardiaceae</taxon>
        <taxon>Pseudonocardia</taxon>
    </lineage>
</organism>
<dbReference type="PANTHER" id="PTHR43084">
    <property type="entry name" value="PERSULFIDE DIOXYGENASE ETHE1"/>
    <property type="match status" value="1"/>
</dbReference>
<dbReference type="PROSITE" id="PS50206">
    <property type="entry name" value="RHODANESE_3"/>
    <property type="match status" value="2"/>
</dbReference>
<reference evidence="3 4" key="1">
    <citation type="submission" date="2020-04" db="EMBL/GenBank/DDBJ databases">
        <authorList>
            <person name="Klaysubun C."/>
            <person name="Duangmal K."/>
            <person name="Lipun K."/>
        </authorList>
    </citation>
    <scope>NUCLEOTIDE SEQUENCE [LARGE SCALE GENOMIC DNA]</scope>
    <source>
        <strain evidence="3 4">K10HN5</strain>
    </source>
</reference>
<accession>A0ABX1SCI6</accession>
<dbReference type="RefSeq" id="WP_169382769.1">
    <property type="nucleotide sequence ID" value="NZ_JAAXLA010000034.1"/>
</dbReference>
<dbReference type="SUPFAM" id="SSF56281">
    <property type="entry name" value="Metallo-hydrolase/oxidoreductase"/>
    <property type="match status" value="1"/>
</dbReference>
<dbReference type="SMART" id="SM00450">
    <property type="entry name" value="RHOD"/>
    <property type="match status" value="2"/>
</dbReference>
<sequence length="469" mass="50368">MFFAQYYLECLSQASYLIADETTGRAVVVDPRRDVAEYLADAAEHGFRIEGVINTHFHADFLAGHLELAEETGAWIGYGRRAETAYPARKLADGERICLGDVTLQIMETPGHTRESISILVFEHATDDVPYGVLTGDALFIGDVGRPDLLVSSGCTADALGRMLFHSIQDTLMSLPDEVRVFPAHGAGSACGKNLSTERQSTIGAQRATNWACRQMDEDEFLSVVTTGQPVTPGYFAHDAALNRERHPTFMAGTVPPRLEAGRFLGLRRGGALVLDTRDPQEFAAAHLRGALNVPLDGRFAETAGTVVHPEQDILVVAPPGREEEVSLRLGRIGFDRILGYLAEPEAAFLAMPAEVTRASRVTASELADALRGEIPPAVLDVRNPGELAAGRIEGSLHIPLAELPRRLSSVPLNRPVVVHCAAGYRSSVAASVLRHAGWPDVSDLVGGYTSWAALEPAAAADPTGARPT</sequence>
<feature type="domain" description="Rhodanese" evidence="2">
    <location>
        <begin position="268"/>
        <end position="297"/>
    </location>
</feature>
<dbReference type="PANTHER" id="PTHR43084:SF1">
    <property type="entry name" value="PERSULFIDE DIOXYGENASE ETHE1, MITOCHONDRIAL"/>
    <property type="match status" value="1"/>
</dbReference>
<dbReference type="CDD" id="cd07724">
    <property type="entry name" value="POD-like_MBL-fold"/>
    <property type="match status" value="1"/>
</dbReference>
<gene>
    <name evidence="3" type="ORF">HF526_18465</name>
</gene>
<proteinExistence type="predicted"/>
<evidence type="ECO:0000256" key="1">
    <source>
        <dbReference type="ARBA" id="ARBA00022723"/>
    </source>
</evidence>
<dbReference type="InterPro" id="IPR036866">
    <property type="entry name" value="RibonucZ/Hydroxyglut_hydro"/>
</dbReference>
<dbReference type="SMART" id="SM00849">
    <property type="entry name" value="Lactamase_B"/>
    <property type="match status" value="1"/>
</dbReference>
<dbReference type="InterPro" id="IPR036873">
    <property type="entry name" value="Rhodanese-like_dom_sf"/>
</dbReference>
<keyword evidence="1" id="KW-0479">Metal-binding</keyword>
<evidence type="ECO:0000259" key="2">
    <source>
        <dbReference type="PROSITE" id="PS50206"/>
    </source>
</evidence>
<dbReference type="Pfam" id="PF00581">
    <property type="entry name" value="Rhodanese"/>
    <property type="match status" value="1"/>
</dbReference>
<protein>
    <submittedName>
        <fullName evidence="3">MBL fold metallo-hydrolase</fullName>
    </submittedName>
</protein>
<dbReference type="Pfam" id="PF00753">
    <property type="entry name" value="Lactamase_B"/>
    <property type="match status" value="1"/>
</dbReference>
<dbReference type="InterPro" id="IPR001763">
    <property type="entry name" value="Rhodanese-like_dom"/>
</dbReference>
<keyword evidence="4" id="KW-1185">Reference proteome</keyword>
<dbReference type="CDD" id="cd00158">
    <property type="entry name" value="RHOD"/>
    <property type="match status" value="1"/>
</dbReference>
<dbReference type="InterPro" id="IPR001279">
    <property type="entry name" value="Metallo-B-lactamas"/>
</dbReference>
<evidence type="ECO:0000313" key="4">
    <source>
        <dbReference type="Proteomes" id="UP000820669"/>
    </source>
</evidence>
<name>A0ABX1SCI6_9PSEU</name>
<comment type="caution">
    <text evidence="3">The sequence shown here is derived from an EMBL/GenBank/DDBJ whole genome shotgun (WGS) entry which is preliminary data.</text>
</comment>
<dbReference type="EMBL" id="JAAXLA010000034">
    <property type="protein sequence ID" value="NMH99279.1"/>
    <property type="molecule type" value="Genomic_DNA"/>
</dbReference>
<dbReference type="InterPro" id="IPR044528">
    <property type="entry name" value="POD-like_MBL-fold"/>
</dbReference>
<feature type="domain" description="Rhodanese" evidence="2">
    <location>
        <begin position="379"/>
        <end position="461"/>
    </location>
</feature>
<dbReference type="Proteomes" id="UP000820669">
    <property type="component" value="Unassembled WGS sequence"/>
</dbReference>
<dbReference type="Gene3D" id="3.60.15.10">
    <property type="entry name" value="Ribonuclease Z/Hydroxyacylglutathione hydrolase-like"/>
    <property type="match status" value="1"/>
</dbReference>
<dbReference type="SUPFAM" id="SSF52821">
    <property type="entry name" value="Rhodanese/Cell cycle control phosphatase"/>
    <property type="match status" value="2"/>
</dbReference>
<dbReference type="Gene3D" id="3.40.250.10">
    <property type="entry name" value="Rhodanese-like domain"/>
    <property type="match status" value="2"/>
</dbReference>
<evidence type="ECO:0000313" key="3">
    <source>
        <dbReference type="EMBL" id="NMH99279.1"/>
    </source>
</evidence>